<sequence length="274" mass="31311">MGGTSKWADNRQATNFECTLTPCDLNCGFLLTNSDVYYANQDFSCAHTRYDFRLDVFDFYEDLPNYMVNISVDQPSMAPLGINFVDVDGVLSTEEEKRLMYKGKRTQIIFNLLLHITCVVTSVGMFGYESRTFKDKIGAIALISFSYADTVMLLLFLYFVLFVRQRYKRLNCVILSLQQSPLIRGDFICRMDSVGVTTVDVRKAVDANEGLLFVDIMPHGTTINSDGYVATLKKLQVRLSRVRRHREKQDVLLLHDIAQPYGSHKTTDQIRKFG</sequence>
<keyword evidence="1" id="KW-0812">Transmembrane</keyword>
<reference evidence="2 3" key="1">
    <citation type="journal article" date="2022" name="Allergy">
        <title>Genome assembly and annotation of Periplaneta americana reveal a comprehensive cockroach allergen profile.</title>
        <authorList>
            <person name="Wang L."/>
            <person name="Xiong Q."/>
            <person name="Saelim N."/>
            <person name="Wang L."/>
            <person name="Nong W."/>
            <person name="Wan A.T."/>
            <person name="Shi M."/>
            <person name="Liu X."/>
            <person name="Cao Q."/>
            <person name="Hui J.H.L."/>
            <person name="Sookrung N."/>
            <person name="Leung T.F."/>
            <person name="Tungtrongchitr A."/>
            <person name="Tsui S.K.W."/>
        </authorList>
    </citation>
    <scope>NUCLEOTIDE SEQUENCE [LARGE SCALE GENOMIC DNA]</scope>
    <source>
        <strain evidence="2">PWHHKU_190912</strain>
    </source>
</reference>
<protein>
    <submittedName>
        <fullName evidence="2">Uncharacterized protein</fullName>
    </submittedName>
</protein>
<gene>
    <name evidence="2" type="ORF">ANN_00443</name>
</gene>
<dbReference type="Proteomes" id="UP001148838">
    <property type="component" value="Unassembled WGS sequence"/>
</dbReference>
<feature type="transmembrane region" description="Helical" evidence="1">
    <location>
        <begin position="140"/>
        <end position="161"/>
    </location>
</feature>
<organism evidence="2 3">
    <name type="scientific">Periplaneta americana</name>
    <name type="common">American cockroach</name>
    <name type="synonym">Blatta americana</name>
    <dbReference type="NCBI Taxonomy" id="6978"/>
    <lineage>
        <taxon>Eukaryota</taxon>
        <taxon>Metazoa</taxon>
        <taxon>Ecdysozoa</taxon>
        <taxon>Arthropoda</taxon>
        <taxon>Hexapoda</taxon>
        <taxon>Insecta</taxon>
        <taxon>Pterygota</taxon>
        <taxon>Neoptera</taxon>
        <taxon>Polyneoptera</taxon>
        <taxon>Dictyoptera</taxon>
        <taxon>Blattodea</taxon>
        <taxon>Blattoidea</taxon>
        <taxon>Blattidae</taxon>
        <taxon>Blattinae</taxon>
        <taxon>Periplaneta</taxon>
    </lineage>
</organism>
<feature type="transmembrane region" description="Helical" evidence="1">
    <location>
        <begin position="108"/>
        <end position="128"/>
    </location>
</feature>
<accession>A0ABQ8TRY6</accession>
<evidence type="ECO:0000313" key="2">
    <source>
        <dbReference type="EMBL" id="KAJ4449048.1"/>
    </source>
</evidence>
<comment type="caution">
    <text evidence="2">The sequence shown here is derived from an EMBL/GenBank/DDBJ whole genome shotgun (WGS) entry which is preliminary data.</text>
</comment>
<dbReference type="Gene3D" id="3.30.420.10">
    <property type="entry name" value="Ribonuclease H-like superfamily/Ribonuclease H"/>
    <property type="match status" value="1"/>
</dbReference>
<name>A0ABQ8TRY6_PERAM</name>
<keyword evidence="3" id="KW-1185">Reference proteome</keyword>
<proteinExistence type="predicted"/>
<evidence type="ECO:0000256" key="1">
    <source>
        <dbReference type="SAM" id="Phobius"/>
    </source>
</evidence>
<evidence type="ECO:0000313" key="3">
    <source>
        <dbReference type="Proteomes" id="UP001148838"/>
    </source>
</evidence>
<dbReference type="EMBL" id="JAJSOF020000003">
    <property type="protein sequence ID" value="KAJ4449048.1"/>
    <property type="molecule type" value="Genomic_DNA"/>
</dbReference>
<keyword evidence="1" id="KW-0472">Membrane</keyword>
<dbReference type="InterPro" id="IPR036397">
    <property type="entry name" value="RNaseH_sf"/>
</dbReference>
<keyword evidence="1" id="KW-1133">Transmembrane helix</keyword>